<name>A0A538UC17_UNCEI</name>
<feature type="non-terminal residue" evidence="4">
    <location>
        <position position="1"/>
    </location>
</feature>
<dbReference type="PANTHER" id="PTHR11757">
    <property type="entry name" value="PROTEASE FAMILY S9A OLIGOPEPTIDASE"/>
    <property type="match status" value="1"/>
</dbReference>
<feature type="transmembrane region" description="Helical" evidence="2">
    <location>
        <begin position="21"/>
        <end position="39"/>
    </location>
</feature>
<dbReference type="SUPFAM" id="SSF53474">
    <property type="entry name" value="alpha/beta-Hydrolases"/>
    <property type="match status" value="1"/>
</dbReference>
<organism evidence="4 5">
    <name type="scientific">Eiseniibacteriota bacterium</name>
    <dbReference type="NCBI Taxonomy" id="2212470"/>
    <lineage>
        <taxon>Bacteria</taxon>
        <taxon>Candidatus Eiseniibacteriota</taxon>
    </lineage>
</organism>
<dbReference type="PRINTS" id="PR00862">
    <property type="entry name" value="PROLIGOPTASE"/>
</dbReference>
<keyword evidence="2" id="KW-0472">Membrane</keyword>
<sequence>RRRASRAPPPLRLRRDVARPAPLLLYAYGAYGISASPAFSSNRFSLLDRGALFAIAHVRGGGERGKPWHDQGRMEHKANTFDDFIAVAEHLIDAGWTRPELLAIHGGSAGGLTMGAVVNQRPELFHAAVLQVPFVDVINTMLDASLPLTVGEFEEWGNPAIESEYRRMKSYCPYTNLAPRAYPSLLVKSSLHDSQVMVWEPAKYVARMRTLKTDDHPLLFKVNLAAGHAGASGRYDYLREIAFDYAFLLKAWGLAGFAPAA</sequence>
<dbReference type="EMBL" id="VBPA01000003">
    <property type="protein sequence ID" value="TMQ73445.1"/>
    <property type="molecule type" value="Genomic_DNA"/>
</dbReference>
<dbReference type="InterPro" id="IPR002470">
    <property type="entry name" value="Peptidase_S9A"/>
</dbReference>
<dbReference type="GO" id="GO:0006508">
    <property type="term" value="P:proteolysis"/>
    <property type="evidence" value="ECO:0007669"/>
    <property type="project" value="InterPro"/>
</dbReference>
<dbReference type="Proteomes" id="UP000319836">
    <property type="component" value="Unassembled WGS sequence"/>
</dbReference>
<dbReference type="InterPro" id="IPR051543">
    <property type="entry name" value="Serine_Peptidase_S9A"/>
</dbReference>
<evidence type="ECO:0000256" key="1">
    <source>
        <dbReference type="ARBA" id="ARBA00005228"/>
    </source>
</evidence>
<comment type="similarity">
    <text evidence="1">Belongs to the peptidase S9A family.</text>
</comment>
<reference evidence="4 5" key="1">
    <citation type="journal article" date="2019" name="Nat. Microbiol.">
        <title>Mediterranean grassland soil C-N compound turnover is dependent on rainfall and depth, and is mediated by genomically divergent microorganisms.</title>
        <authorList>
            <person name="Diamond S."/>
            <person name="Andeer P.F."/>
            <person name="Li Z."/>
            <person name="Crits-Christoph A."/>
            <person name="Burstein D."/>
            <person name="Anantharaman K."/>
            <person name="Lane K.R."/>
            <person name="Thomas B.C."/>
            <person name="Pan C."/>
            <person name="Northen T.R."/>
            <person name="Banfield J.F."/>
        </authorList>
    </citation>
    <scope>NUCLEOTIDE SEQUENCE [LARGE SCALE GENOMIC DNA]</scope>
    <source>
        <strain evidence="4">WS_10</strain>
    </source>
</reference>
<protein>
    <submittedName>
        <fullName evidence="4">S9 family peptidase</fullName>
    </submittedName>
</protein>
<comment type="caution">
    <text evidence="4">The sequence shown here is derived from an EMBL/GenBank/DDBJ whole genome shotgun (WGS) entry which is preliminary data.</text>
</comment>
<dbReference type="InterPro" id="IPR029058">
    <property type="entry name" value="AB_hydrolase_fold"/>
</dbReference>
<evidence type="ECO:0000313" key="4">
    <source>
        <dbReference type="EMBL" id="TMQ73445.1"/>
    </source>
</evidence>
<dbReference type="AlphaFoldDB" id="A0A538UC17"/>
<keyword evidence="2" id="KW-0812">Transmembrane</keyword>
<keyword evidence="2" id="KW-1133">Transmembrane helix</keyword>
<gene>
    <name evidence="4" type="ORF">E6K80_00065</name>
</gene>
<dbReference type="GO" id="GO:0004252">
    <property type="term" value="F:serine-type endopeptidase activity"/>
    <property type="evidence" value="ECO:0007669"/>
    <property type="project" value="InterPro"/>
</dbReference>
<evidence type="ECO:0000259" key="3">
    <source>
        <dbReference type="Pfam" id="PF00326"/>
    </source>
</evidence>
<dbReference type="InterPro" id="IPR001375">
    <property type="entry name" value="Peptidase_S9_cat"/>
</dbReference>
<proteinExistence type="inferred from homology"/>
<evidence type="ECO:0000313" key="5">
    <source>
        <dbReference type="Proteomes" id="UP000319836"/>
    </source>
</evidence>
<feature type="domain" description="Peptidase S9 prolyl oligopeptidase catalytic" evidence="3">
    <location>
        <begin position="38"/>
        <end position="252"/>
    </location>
</feature>
<dbReference type="PANTHER" id="PTHR11757:SF19">
    <property type="entry name" value="PROLYL ENDOPEPTIDASE-LIKE"/>
    <property type="match status" value="1"/>
</dbReference>
<dbReference type="Pfam" id="PF00326">
    <property type="entry name" value="Peptidase_S9"/>
    <property type="match status" value="1"/>
</dbReference>
<accession>A0A538UC17</accession>
<dbReference type="Gene3D" id="3.40.50.1820">
    <property type="entry name" value="alpha/beta hydrolase"/>
    <property type="match status" value="1"/>
</dbReference>
<evidence type="ECO:0000256" key="2">
    <source>
        <dbReference type="SAM" id="Phobius"/>
    </source>
</evidence>